<evidence type="ECO:0000256" key="5">
    <source>
        <dbReference type="ARBA" id="ARBA00022741"/>
    </source>
</evidence>
<dbReference type="InterPro" id="IPR036480">
    <property type="entry name" value="CarbP_synth_ssu_N_sf"/>
</dbReference>
<evidence type="ECO:0000256" key="10">
    <source>
        <dbReference type="HAMAP-Rule" id="MF_01209"/>
    </source>
</evidence>
<comment type="caution">
    <text evidence="12">The sequence shown here is derived from an EMBL/GenBank/DDBJ whole genome shotgun (WGS) entry which is preliminary data.</text>
</comment>
<dbReference type="SMART" id="SM01097">
    <property type="entry name" value="CPSase_sm_chain"/>
    <property type="match status" value="1"/>
</dbReference>
<dbReference type="NCBIfam" id="TIGR01368">
    <property type="entry name" value="CPSaseIIsmall"/>
    <property type="match status" value="1"/>
</dbReference>
<comment type="function">
    <text evidence="10">Small subunit of the glutamine-dependent carbamoyl phosphate synthetase (CPSase). CPSase catalyzes the formation of carbamoyl phosphate from the ammonia moiety of glutamine, carbonate, and phosphate donated by ATP, constituting the first step of 2 biosynthetic pathways, one leading to arginine and/or urea and the other to pyrimidine nucleotides. The small subunit (glutamine amidotransferase) binds and cleaves glutamine to supply the large subunit with the substrate ammonia.</text>
</comment>
<comment type="catalytic activity">
    <reaction evidence="10">
        <text>L-glutamine + H2O = L-glutamate + NH4(+)</text>
        <dbReference type="Rhea" id="RHEA:15889"/>
        <dbReference type="ChEBI" id="CHEBI:15377"/>
        <dbReference type="ChEBI" id="CHEBI:28938"/>
        <dbReference type="ChEBI" id="CHEBI:29985"/>
        <dbReference type="ChEBI" id="CHEBI:58359"/>
    </reaction>
</comment>
<gene>
    <name evidence="10" type="primary">carA</name>
    <name evidence="12" type="ORF">MPEBLZ_01357</name>
</gene>
<dbReference type="PRINTS" id="PR00097">
    <property type="entry name" value="ANTSNTHASEII"/>
</dbReference>
<evidence type="ECO:0000256" key="7">
    <source>
        <dbReference type="ARBA" id="ARBA00022962"/>
    </source>
</evidence>
<dbReference type="PRINTS" id="PR00096">
    <property type="entry name" value="GATASE"/>
</dbReference>
<name>A0A0P8ABP0_9EURY</name>
<keyword evidence="10" id="KW-0028">Amino-acid biosynthesis</keyword>
<dbReference type="GO" id="GO:0006541">
    <property type="term" value="P:glutamine metabolic process"/>
    <property type="evidence" value="ECO:0007669"/>
    <property type="project" value="InterPro"/>
</dbReference>
<proteinExistence type="inferred from homology"/>
<dbReference type="InterPro" id="IPR017926">
    <property type="entry name" value="GATASE"/>
</dbReference>
<dbReference type="GO" id="GO:0044205">
    <property type="term" value="P:'de novo' UMP biosynthetic process"/>
    <property type="evidence" value="ECO:0007669"/>
    <property type="project" value="UniProtKB-UniRule"/>
</dbReference>
<organism evidence="12 13">
    <name type="scientific">Candidatus Methanoperedens nitratireducens</name>
    <dbReference type="NCBI Taxonomy" id="1392998"/>
    <lineage>
        <taxon>Archaea</taxon>
        <taxon>Methanobacteriati</taxon>
        <taxon>Methanobacteriota</taxon>
        <taxon>Stenosarchaea group</taxon>
        <taxon>Methanomicrobia</taxon>
        <taxon>Methanosarcinales</taxon>
        <taxon>ANME-2 cluster</taxon>
        <taxon>Candidatus Methanoperedentaceae</taxon>
        <taxon>Candidatus Methanoperedens</taxon>
    </lineage>
</organism>
<reference evidence="12 13" key="1">
    <citation type="submission" date="2015-09" db="EMBL/GenBank/DDBJ databases">
        <title>A metagenomics-based metabolic model of nitrate-dependent anaerobic oxidation of methane by Methanoperedens-like archaea.</title>
        <authorList>
            <person name="Arshad A."/>
            <person name="Speth D.R."/>
            <person name="De Graaf R.M."/>
            <person name="Op Den Camp H.J."/>
            <person name="Jetten M.S."/>
            <person name="Welte C.U."/>
        </authorList>
    </citation>
    <scope>NUCLEOTIDE SEQUENCE [LARGE SCALE GENOMIC DNA]</scope>
</reference>
<dbReference type="InterPro" id="IPR050472">
    <property type="entry name" value="Anth_synth/Amidotransfase"/>
</dbReference>
<feature type="domain" description="Carbamoyl-phosphate synthase small subunit N-terminal" evidence="11">
    <location>
        <begin position="1"/>
        <end position="131"/>
    </location>
</feature>
<comment type="pathway">
    <text evidence="10">Pyrimidine metabolism; UMP biosynthesis via de novo pathway; (S)-dihydroorotate from bicarbonate: step 1/3.</text>
</comment>
<dbReference type="GO" id="GO:0004359">
    <property type="term" value="F:glutaminase activity"/>
    <property type="evidence" value="ECO:0007669"/>
    <property type="project" value="RHEA"/>
</dbReference>
<evidence type="ECO:0000256" key="8">
    <source>
        <dbReference type="ARBA" id="ARBA00022975"/>
    </source>
</evidence>
<dbReference type="InterPro" id="IPR006274">
    <property type="entry name" value="CarbamoylP_synth_ssu"/>
</dbReference>
<feature type="binding site" evidence="10">
    <location>
        <position position="225"/>
    </location>
    <ligand>
        <name>L-glutamine</name>
        <dbReference type="ChEBI" id="CHEBI:58359"/>
    </ligand>
</feature>
<dbReference type="GO" id="GO:0006526">
    <property type="term" value="P:L-arginine biosynthetic process"/>
    <property type="evidence" value="ECO:0007669"/>
    <property type="project" value="UniProtKB-UniRule"/>
</dbReference>
<feature type="binding site" evidence="10">
    <location>
        <position position="295"/>
    </location>
    <ligand>
        <name>L-glutamine</name>
        <dbReference type="ChEBI" id="CHEBI:58359"/>
    </ligand>
</feature>
<dbReference type="PRINTS" id="PR00099">
    <property type="entry name" value="CPSGATASE"/>
</dbReference>
<comment type="pathway">
    <text evidence="1 10">Amino-acid biosynthesis; L-arginine biosynthesis; carbamoyl phosphate from bicarbonate: step 1/1.</text>
</comment>
<dbReference type="PANTHER" id="PTHR43418">
    <property type="entry name" value="MULTIFUNCTIONAL TRYPTOPHAN BIOSYNTHESIS PROTEIN-RELATED"/>
    <property type="match status" value="1"/>
</dbReference>
<feature type="region of interest" description="CPSase" evidence="10">
    <location>
        <begin position="1"/>
        <end position="175"/>
    </location>
</feature>
<evidence type="ECO:0000256" key="1">
    <source>
        <dbReference type="ARBA" id="ARBA00005077"/>
    </source>
</evidence>
<keyword evidence="7 10" id="KW-0315">Glutamine amidotransferase</keyword>
<dbReference type="Gene3D" id="3.50.30.20">
    <property type="entry name" value="Carbamoyl-phosphate synthase small subunit, N-terminal domain"/>
    <property type="match status" value="1"/>
</dbReference>
<dbReference type="PANTHER" id="PTHR43418:SF7">
    <property type="entry name" value="CARBAMOYL-PHOSPHATE SYNTHASE SMALL CHAIN"/>
    <property type="match status" value="1"/>
</dbReference>
<feature type="binding site" evidence="10">
    <location>
        <position position="294"/>
    </location>
    <ligand>
        <name>L-glutamine</name>
        <dbReference type="ChEBI" id="CHEBI:58359"/>
    </ligand>
</feature>
<dbReference type="Pfam" id="PF00988">
    <property type="entry name" value="CPSase_sm_chain"/>
    <property type="match status" value="1"/>
</dbReference>
<feature type="binding site" evidence="10">
    <location>
        <position position="292"/>
    </location>
    <ligand>
        <name>L-glutamine</name>
        <dbReference type="ChEBI" id="CHEBI:58359"/>
    </ligand>
</feature>
<evidence type="ECO:0000259" key="11">
    <source>
        <dbReference type="SMART" id="SM01097"/>
    </source>
</evidence>
<dbReference type="UniPathway" id="UPA00070">
    <property type="reaction ID" value="UER00115"/>
</dbReference>
<feature type="binding site" evidence="10">
    <location>
        <position position="223"/>
    </location>
    <ligand>
        <name>L-glutamine</name>
        <dbReference type="ChEBI" id="CHEBI:58359"/>
    </ligand>
</feature>
<dbReference type="InterPro" id="IPR002474">
    <property type="entry name" value="CarbamoylP_synth_ssu_N"/>
</dbReference>
<evidence type="ECO:0000256" key="2">
    <source>
        <dbReference type="ARBA" id="ARBA00007800"/>
    </source>
</evidence>
<keyword evidence="8 10" id="KW-0665">Pyrimidine biosynthesis</keyword>
<feature type="active site" evidence="10">
    <location>
        <position position="337"/>
    </location>
</feature>
<evidence type="ECO:0000256" key="9">
    <source>
        <dbReference type="ARBA" id="ARBA00048816"/>
    </source>
</evidence>
<dbReference type="InterPro" id="IPR035686">
    <property type="entry name" value="CPSase_GATase1"/>
</dbReference>
<comment type="catalytic activity">
    <reaction evidence="9 10">
        <text>hydrogencarbonate + L-glutamine + 2 ATP + H2O = carbamoyl phosphate + L-glutamate + 2 ADP + phosphate + 2 H(+)</text>
        <dbReference type="Rhea" id="RHEA:18633"/>
        <dbReference type="ChEBI" id="CHEBI:15377"/>
        <dbReference type="ChEBI" id="CHEBI:15378"/>
        <dbReference type="ChEBI" id="CHEBI:17544"/>
        <dbReference type="ChEBI" id="CHEBI:29985"/>
        <dbReference type="ChEBI" id="CHEBI:30616"/>
        <dbReference type="ChEBI" id="CHEBI:43474"/>
        <dbReference type="ChEBI" id="CHEBI:58228"/>
        <dbReference type="ChEBI" id="CHEBI:58359"/>
        <dbReference type="ChEBI" id="CHEBI:456216"/>
        <dbReference type="EC" id="6.3.5.5"/>
    </reaction>
</comment>
<dbReference type="Gene3D" id="3.40.50.880">
    <property type="match status" value="1"/>
</dbReference>
<feature type="binding site" evidence="10">
    <location>
        <position position="254"/>
    </location>
    <ligand>
        <name>L-glutamine</name>
        <dbReference type="ChEBI" id="CHEBI:58359"/>
    </ligand>
</feature>
<dbReference type="NCBIfam" id="NF009475">
    <property type="entry name" value="PRK12838.1"/>
    <property type="match status" value="1"/>
</dbReference>
<dbReference type="EMBL" id="LKCM01000113">
    <property type="protein sequence ID" value="KPQ44079.1"/>
    <property type="molecule type" value="Genomic_DNA"/>
</dbReference>
<dbReference type="SUPFAM" id="SSF52021">
    <property type="entry name" value="Carbamoyl phosphate synthetase, small subunit N-terminal domain"/>
    <property type="match status" value="1"/>
</dbReference>
<accession>A0A0P8ABP0</accession>
<dbReference type="CDD" id="cd01744">
    <property type="entry name" value="GATase1_CPSase"/>
    <property type="match status" value="1"/>
</dbReference>
<comment type="subunit">
    <text evidence="10">Composed of two chains; the small (or glutamine) chain promotes the hydrolysis of glutamine to ammonia, which is used by the large (or ammonia) chain to synthesize carbamoyl phosphate. Tetramer of heterodimers (alpha,beta)4.</text>
</comment>
<keyword evidence="6 10" id="KW-0067">ATP-binding</keyword>
<dbReference type="HAMAP" id="MF_01209">
    <property type="entry name" value="CPSase_S_chain"/>
    <property type="match status" value="1"/>
</dbReference>
<dbReference type="PROSITE" id="PS51273">
    <property type="entry name" value="GATASE_TYPE_1"/>
    <property type="match status" value="1"/>
</dbReference>
<feature type="active site" description="Nucleophile" evidence="10">
    <location>
        <position position="250"/>
    </location>
</feature>
<dbReference type="GO" id="GO:0006207">
    <property type="term" value="P:'de novo' pyrimidine nucleobase biosynthetic process"/>
    <property type="evidence" value="ECO:0007669"/>
    <property type="project" value="InterPro"/>
</dbReference>
<feature type="active site" evidence="10">
    <location>
        <position position="335"/>
    </location>
</feature>
<dbReference type="AlphaFoldDB" id="A0A0P8ABP0"/>
<dbReference type="GO" id="GO:0005524">
    <property type="term" value="F:ATP binding"/>
    <property type="evidence" value="ECO:0007669"/>
    <property type="project" value="UniProtKB-UniRule"/>
</dbReference>
<comment type="similarity">
    <text evidence="2 10">Belongs to the CarA family.</text>
</comment>
<dbReference type="Pfam" id="PF00117">
    <property type="entry name" value="GATase"/>
    <property type="match status" value="1"/>
</dbReference>
<feature type="binding site" evidence="10">
    <location>
        <position position="45"/>
    </location>
    <ligand>
        <name>L-glutamine</name>
        <dbReference type="ChEBI" id="CHEBI:58359"/>
    </ligand>
</feature>
<evidence type="ECO:0000256" key="6">
    <source>
        <dbReference type="ARBA" id="ARBA00022840"/>
    </source>
</evidence>
<sequence>MKAVLGLEDGTFVIGEGLGVEGIVQGELVFTTQYTGYEEALTDPSYKGQILMFTYPLIGNYGISGETFQSDHMQAEGLVVREACDHPSHHKSKRSIYEYLRDEGKSGIMGIDTRMLTIKTRERGTMKAAIIVGSDDSKEAVRLAREQEDIGSLDLIGKVTCKQPYQMKGQKDGDNIVVMDFGIKRNIIKSLNNRGVNVTVVPATTPVKDIMDYEPDAILLSNGPGDPQQAVNGISVVKELAGQLPIFGICLGHQIISLALGARTYKMKFGHRGANQPVKDLERGIVHITSQNHGYAVDESSIDTKEITVTQYNTNDRTVEGIKHRDLDIMSVQYHPEANPGPLDTEKIFFDRVVETTKKIKVMVK</sequence>
<dbReference type="UniPathway" id="UPA00068">
    <property type="reaction ID" value="UER00171"/>
</dbReference>
<keyword evidence="5 10" id="KW-0547">Nucleotide-binding</keyword>
<feature type="binding site" evidence="10">
    <location>
        <position position="251"/>
    </location>
    <ligand>
        <name>L-glutamine</name>
        <dbReference type="ChEBI" id="CHEBI:58359"/>
    </ligand>
</feature>
<dbReference type="Proteomes" id="UP000050360">
    <property type="component" value="Unassembled WGS sequence"/>
</dbReference>
<evidence type="ECO:0000256" key="3">
    <source>
        <dbReference type="ARBA" id="ARBA00022571"/>
    </source>
</evidence>
<dbReference type="PATRIC" id="fig|1719120.3.peg.1458"/>
<keyword evidence="4 10" id="KW-0436">Ligase</keyword>
<protein>
    <recommendedName>
        <fullName evidence="10">Carbamoyl phosphate synthase small chain</fullName>
        <ecNumber evidence="10">6.3.5.5</ecNumber>
    </recommendedName>
    <alternativeName>
        <fullName evidence="10">Carbamoyl phosphate synthetase glutamine chain</fullName>
    </alternativeName>
</protein>
<dbReference type="InterPro" id="IPR029062">
    <property type="entry name" value="Class_I_gatase-like"/>
</dbReference>
<dbReference type="SUPFAM" id="SSF52317">
    <property type="entry name" value="Class I glutamine amidotransferase-like"/>
    <property type="match status" value="1"/>
</dbReference>
<dbReference type="GO" id="GO:0004088">
    <property type="term" value="F:carbamoyl-phosphate synthase (glutamine-hydrolyzing) activity"/>
    <property type="evidence" value="ECO:0007669"/>
    <property type="project" value="UniProtKB-UniRule"/>
</dbReference>
<keyword evidence="3 10" id="KW-0055">Arginine biosynthesis</keyword>
<evidence type="ECO:0000313" key="13">
    <source>
        <dbReference type="Proteomes" id="UP000050360"/>
    </source>
</evidence>
<dbReference type="EC" id="6.3.5.5" evidence="10"/>
<evidence type="ECO:0000313" key="12">
    <source>
        <dbReference type="EMBL" id="KPQ44079.1"/>
    </source>
</evidence>
<evidence type="ECO:0000256" key="4">
    <source>
        <dbReference type="ARBA" id="ARBA00022598"/>
    </source>
</evidence>